<dbReference type="Proteomes" id="UP001595868">
    <property type="component" value="Unassembled WGS sequence"/>
</dbReference>
<evidence type="ECO:0000313" key="2">
    <source>
        <dbReference type="Proteomes" id="UP001595868"/>
    </source>
</evidence>
<dbReference type="InterPro" id="IPR019587">
    <property type="entry name" value="Polyketide_cyclase/dehydratase"/>
</dbReference>
<protein>
    <submittedName>
        <fullName evidence="1">SRPBCC family protein</fullName>
    </submittedName>
</protein>
<dbReference type="EMBL" id="JBHSBN010000026">
    <property type="protein sequence ID" value="MFC4109577.1"/>
    <property type="molecule type" value="Genomic_DNA"/>
</dbReference>
<proteinExistence type="predicted"/>
<organism evidence="1 2">
    <name type="scientific">Micromonospora zhanjiangensis</name>
    <dbReference type="NCBI Taxonomy" id="1522057"/>
    <lineage>
        <taxon>Bacteria</taxon>
        <taxon>Bacillati</taxon>
        <taxon>Actinomycetota</taxon>
        <taxon>Actinomycetes</taxon>
        <taxon>Micromonosporales</taxon>
        <taxon>Micromonosporaceae</taxon>
        <taxon>Micromonospora</taxon>
    </lineage>
</organism>
<name>A0ABV8KUN8_9ACTN</name>
<sequence length="136" mass="14792">METDEMSRSRHVAVSIDRPAAEVYAYAADPANLPAWAAGLSSGIERVDGEWVTESPMGRVVVTFVEPNPYGVLDHDVTLPSGEVVYNPMRVVRDGDGCEVVFTVRRRPGMSAEEFDRDVAAVAADLAALRRIMAGR</sequence>
<gene>
    <name evidence="1" type="ORF">ACFOX0_27050</name>
</gene>
<dbReference type="Gene3D" id="3.30.530.20">
    <property type="match status" value="1"/>
</dbReference>
<dbReference type="InterPro" id="IPR023393">
    <property type="entry name" value="START-like_dom_sf"/>
</dbReference>
<dbReference type="Pfam" id="PF10604">
    <property type="entry name" value="Polyketide_cyc2"/>
    <property type="match status" value="1"/>
</dbReference>
<comment type="caution">
    <text evidence="1">The sequence shown here is derived from an EMBL/GenBank/DDBJ whole genome shotgun (WGS) entry which is preliminary data.</text>
</comment>
<dbReference type="RefSeq" id="WP_377551101.1">
    <property type="nucleotide sequence ID" value="NZ_JBHSBN010000026.1"/>
</dbReference>
<reference evidence="2" key="1">
    <citation type="journal article" date="2019" name="Int. J. Syst. Evol. Microbiol.">
        <title>The Global Catalogue of Microorganisms (GCM) 10K type strain sequencing project: providing services to taxonomists for standard genome sequencing and annotation.</title>
        <authorList>
            <consortium name="The Broad Institute Genomics Platform"/>
            <consortium name="The Broad Institute Genome Sequencing Center for Infectious Disease"/>
            <person name="Wu L."/>
            <person name="Ma J."/>
        </authorList>
    </citation>
    <scope>NUCLEOTIDE SEQUENCE [LARGE SCALE GENOMIC DNA]</scope>
    <source>
        <strain evidence="2">2902at01</strain>
    </source>
</reference>
<dbReference type="SUPFAM" id="SSF55961">
    <property type="entry name" value="Bet v1-like"/>
    <property type="match status" value="1"/>
</dbReference>
<evidence type="ECO:0000313" key="1">
    <source>
        <dbReference type="EMBL" id="MFC4109577.1"/>
    </source>
</evidence>
<keyword evidence="2" id="KW-1185">Reference proteome</keyword>
<accession>A0ABV8KUN8</accession>